<dbReference type="Proteomes" id="UP000234479">
    <property type="component" value="Unassembled WGS sequence"/>
</dbReference>
<sequence>MSETDIGEQHRLIAKAMNEGSPQAKALGFSTLEIGDGVAILKAPYSTELVGDPDTGVIAGGVVTTLLDHASGQAVHAAMSHWTSIATLDLRIDYMRPAEPGKDILARAHCYKLTRSVAFVRAVAYETDPEDPIAAAQAAFMLDSSAGKRAGANLKPPGSSKPGESKKEGGQ</sequence>
<evidence type="ECO:0000256" key="2">
    <source>
        <dbReference type="SAM" id="MobiDB-lite"/>
    </source>
</evidence>
<dbReference type="RefSeq" id="WP_101720521.1">
    <property type="nucleotide sequence ID" value="NZ_PJRS01000049.1"/>
</dbReference>
<protein>
    <submittedName>
        <fullName evidence="4">Thioesterase</fullName>
    </submittedName>
</protein>
<dbReference type="InterPro" id="IPR003736">
    <property type="entry name" value="PAAI_dom"/>
</dbReference>
<dbReference type="EMBL" id="PJRS01000049">
    <property type="protein sequence ID" value="PLR18809.1"/>
    <property type="molecule type" value="Genomic_DNA"/>
</dbReference>
<dbReference type="NCBIfam" id="TIGR00369">
    <property type="entry name" value="unchar_dom_1"/>
    <property type="match status" value="1"/>
</dbReference>
<dbReference type="Gene3D" id="3.10.129.10">
    <property type="entry name" value="Hotdog Thioesterase"/>
    <property type="match status" value="1"/>
</dbReference>
<keyword evidence="5" id="KW-1185">Reference proteome</keyword>
<name>A0A2N5CYB9_9CAUL</name>
<comment type="caution">
    <text evidence="4">The sequence shown here is derived from an EMBL/GenBank/DDBJ whole genome shotgun (WGS) entry which is preliminary data.</text>
</comment>
<dbReference type="InterPro" id="IPR006683">
    <property type="entry name" value="Thioestr_dom"/>
</dbReference>
<dbReference type="CDD" id="cd03443">
    <property type="entry name" value="PaaI_thioesterase"/>
    <property type="match status" value="1"/>
</dbReference>
<reference evidence="4 5" key="1">
    <citation type="submission" date="2017-12" db="EMBL/GenBank/DDBJ databases">
        <title>The genome sequence of Caulobacter sp. 410.</title>
        <authorList>
            <person name="Gao J."/>
            <person name="Mao X."/>
            <person name="Sun J."/>
        </authorList>
    </citation>
    <scope>NUCLEOTIDE SEQUENCE [LARGE SCALE GENOMIC DNA]</scope>
    <source>
        <strain evidence="4 5">410</strain>
    </source>
</reference>
<dbReference type="PANTHER" id="PTHR43240:SF7">
    <property type="entry name" value="BLR7284 PROTEIN"/>
    <property type="match status" value="1"/>
</dbReference>
<evidence type="ECO:0000313" key="5">
    <source>
        <dbReference type="Proteomes" id="UP000234479"/>
    </source>
</evidence>
<dbReference type="AlphaFoldDB" id="A0A2N5CYB9"/>
<evidence type="ECO:0000313" key="4">
    <source>
        <dbReference type="EMBL" id="PLR18809.1"/>
    </source>
</evidence>
<evidence type="ECO:0000259" key="3">
    <source>
        <dbReference type="Pfam" id="PF03061"/>
    </source>
</evidence>
<dbReference type="Pfam" id="PF03061">
    <property type="entry name" value="4HBT"/>
    <property type="match status" value="1"/>
</dbReference>
<accession>A0A2N5CYB9</accession>
<organism evidence="4 5">
    <name type="scientific">Caulobacter zeae</name>
    <dbReference type="NCBI Taxonomy" id="2055137"/>
    <lineage>
        <taxon>Bacteria</taxon>
        <taxon>Pseudomonadati</taxon>
        <taxon>Pseudomonadota</taxon>
        <taxon>Alphaproteobacteria</taxon>
        <taxon>Caulobacterales</taxon>
        <taxon>Caulobacteraceae</taxon>
        <taxon>Caulobacter</taxon>
    </lineage>
</organism>
<dbReference type="GO" id="GO:0005829">
    <property type="term" value="C:cytosol"/>
    <property type="evidence" value="ECO:0007669"/>
    <property type="project" value="TreeGrafter"/>
</dbReference>
<keyword evidence="1" id="KW-0378">Hydrolase</keyword>
<dbReference type="InterPro" id="IPR029069">
    <property type="entry name" value="HotDog_dom_sf"/>
</dbReference>
<evidence type="ECO:0000256" key="1">
    <source>
        <dbReference type="ARBA" id="ARBA00022801"/>
    </source>
</evidence>
<feature type="domain" description="Thioesterase" evidence="3">
    <location>
        <begin position="56"/>
        <end position="130"/>
    </location>
</feature>
<dbReference type="PANTHER" id="PTHR43240">
    <property type="entry name" value="1,4-DIHYDROXY-2-NAPHTHOYL-COA THIOESTERASE 1"/>
    <property type="match status" value="1"/>
</dbReference>
<proteinExistence type="predicted"/>
<feature type="region of interest" description="Disordered" evidence="2">
    <location>
        <begin position="148"/>
        <end position="171"/>
    </location>
</feature>
<dbReference type="OrthoDB" id="9813158at2"/>
<dbReference type="SUPFAM" id="SSF54637">
    <property type="entry name" value="Thioesterase/thiol ester dehydrase-isomerase"/>
    <property type="match status" value="1"/>
</dbReference>
<dbReference type="GO" id="GO:0061522">
    <property type="term" value="F:1,4-dihydroxy-2-naphthoyl-CoA thioesterase activity"/>
    <property type="evidence" value="ECO:0007669"/>
    <property type="project" value="TreeGrafter"/>
</dbReference>
<gene>
    <name evidence="4" type="ORF">SGCZBJ_24535</name>
</gene>